<gene>
    <name evidence="1" type="ORF">OPT61_g3511</name>
</gene>
<organism evidence="1 2">
    <name type="scientific">Boeremia exigua</name>
    <dbReference type="NCBI Taxonomy" id="749465"/>
    <lineage>
        <taxon>Eukaryota</taxon>
        <taxon>Fungi</taxon>
        <taxon>Dikarya</taxon>
        <taxon>Ascomycota</taxon>
        <taxon>Pezizomycotina</taxon>
        <taxon>Dothideomycetes</taxon>
        <taxon>Pleosporomycetidae</taxon>
        <taxon>Pleosporales</taxon>
        <taxon>Pleosporineae</taxon>
        <taxon>Didymellaceae</taxon>
        <taxon>Boeremia</taxon>
    </lineage>
</organism>
<dbReference type="Proteomes" id="UP001153331">
    <property type="component" value="Unassembled WGS sequence"/>
</dbReference>
<accession>A0ACC2IHN8</accession>
<proteinExistence type="predicted"/>
<evidence type="ECO:0000313" key="2">
    <source>
        <dbReference type="Proteomes" id="UP001153331"/>
    </source>
</evidence>
<protein>
    <submittedName>
        <fullName evidence="1">Uncharacterized protein</fullName>
    </submittedName>
</protein>
<comment type="caution">
    <text evidence="1">The sequence shown here is derived from an EMBL/GenBank/DDBJ whole genome shotgun (WGS) entry which is preliminary data.</text>
</comment>
<dbReference type="EMBL" id="JAPHNI010000181">
    <property type="protein sequence ID" value="KAJ8114656.1"/>
    <property type="molecule type" value="Genomic_DNA"/>
</dbReference>
<sequence length="1080" mass="120818">MLGKIILEEAFALPRLEEKTKWWAGMFSTDAEKHTREIQDLTDIRLKFADQYGVGYTILSYTAPGVQDIFDPKEAQALAVEINDYVAEQIKPFPDRLGAFATLSMHNPKEAAEELRRTVTKYGFKGALVNDTQRAGPDGEDYVFYDQPEWDVFWETLTDLDVPLYLHPRNPTGIVFEKLWKDRQWLIGPPLSFAVGVSLHALGMVTNGVFDRHPKAQVILGHLGEHIPFDMWRINHWFEDRKKLLNPGLDCKKTIREYFNENFWITTSGHFSTTTLNFVKDEVSADRILFSVDYPFETFEDGCTWFDNAEMNTGDRLKIGRENAKGLFKLNEYKDSSAKPSGAMPRRPVKPQDRQRVVRACDQCKSSKKRCDGDQPCKPCQKKGYDGICHYTAGRRHHPLPQPSTTHSQLAPAQDVSLVFEGSTNEAMISPNSWDFHGPATVLADNSGPDFTSAMPEPDSEDSSNSIDTRDSSIEVMAQPSIMLSSVSGEKGKYTILFVGNTAAISFLQFLQKTLERHVGPSGFTDAQESRKLFEADAVDNGSSRFYDGLCIEDKKAYIQYFFDASNGLLDLYTWEEVCQLLQRETQANVDERPPASHALRTLEGASLYLMVAIGAQCYGPTNDAVVWAAELFSFARKLAFAQMLESPSLDFVRVFLLMAFYMFGACRRNSAFMYLGCASKAADILGLHMSAQHKHTAPSIRHARLRAAKSIRVFDVVCSSILGRSSSTASLRPGYCSYVGDVVDNESSVVYRALALGAAYEISAVLDTAVQKSGEGELDVDMAESLVLALQQRSRNFPSILRKSREEESHSNRHMTIGNVHVSGFYYFSVILVTRQFLIQHVVPQLSEGPRPPQFHNDPGRGKIDQLADACIEAATFMAHMCHQVMRSGNLLGNMCILKAWMFATGLVLGFSLLVDDAADFSERRTAFLKSLHVLGELRHLSPQAEQYYGILSSFHQAIKAYKDRTHRKKRASRGALVDCVFLPEGAGDNNESEAIATQLPSPEMTMQDISSADWLDSLPLDTSNETESIDLALMGDNDIIMRMLWESERYAMDYPAGMLPDVESSIDSTVHNMGSLMS</sequence>
<reference evidence="1" key="1">
    <citation type="submission" date="2022-11" db="EMBL/GenBank/DDBJ databases">
        <title>Genome Sequence of Boeremia exigua.</title>
        <authorList>
            <person name="Buettner E."/>
        </authorList>
    </citation>
    <scope>NUCLEOTIDE SEQUENCE</scope>
    <source>
        <strain evidence="1">CU02</strain>
    </source>
</reference>
<name>A0ACC2IHN8_9PLEO</name>
<keyword evidence="2" id="KW-1185">Reference proteome</keyword>
<evidence type="ECO:0000313" key="1">
    <source>
        <dbReference type="EMBL" id="KAJ8114656.1"/>
    </source>
</evidence>